<dbReference type="Pfam" id="PF00017">
    <property type="entry name" value="SH2"/>
    <property type="match status" value="1"/>
</dbReference>
<keyword evidence="5" id="KW-1185">Reference proteome</keyword>
<dbReference type="Proteomes" id="UP000466442">
    <property type="component" value="Unassembled WGS sequence"/>
</dbReference>
<comment type="caution">
    <text evidence="4">The sequence shown here is derived from an EMBL/GenBank/DDBJ whole genome shotgun (WGS) entry which is preliminary data.</text>
</comment>
<dbReference type="InterPro" id="IPR051751">
    <property type="entry name" value="Immunoreceptor_sig_adapters"/>
</dbReference>
<dbReference type="Gene3D" id="3.30.505.10">
    <property type="entry name" value="SH2 domain"/>
    <property type="match status" value="1"/>
</dbReference>
<evidence type="ECO:0000313" key="4">
    <source>
        <dbReference type="EMBL" id="KAF6201432.1"/>
    </source>
</evidence>
<protein>
    <recommendedName>
        <fullName evidence="3">SH2 domain-containing protein</fullName>
    </recommendedName>
</protein>
<dbReference type="PROSITE" id="PS50001">
    <property type="entry name" value="SH2"/>
    <property type="match status" value="1"/>
</dbReference>
<evidence type="ECO:0000313" key="5">
    <source>
        <dbReference type="Proteomes" id="UP000466442"/>
    </source>
</evidence>
<dbReference type="GO" id="GO:0035556">
    <property type="term" value="P:intracellular signal transduction"/>
    <property type="evidence" value="ECO:0007669"/>
    <property type="project" value="TreeGrafter"/>
</dbReference>
<evidence type="ECO:0000259" key="3">
    <source>
        <dbReference type="PROSITE" id="PS50001"/>
    </source>
</evidence>
<dbReference type="EMBL" id="WIXP02000013">
    <property type="protein sequence ID" value="KAF6201432.1"/>
    <property type="molecule type" value="Genomic_DNA"/>
</dbReference>
<evidence type="ECO:0000256" key="1">
    <source>
        <dbReference type="ARBA" id="ARBA00022999"/>
    </source>
</evidence>
<dbReference type="SUPFAM" id="SSF55550">
    <property type="entry name" value="SH2 domain"/>
    <property type="match status" value="1"/>
</dbReference>
<dbReference type="InterPro" id="IPR036860">
    <property type="entry name" value="SH2_dom_sf"/>
</dbReference>
<dbReference type="OrthoDB" id="10044490at2759"/>
<dbReference type="PANTHER" id="PTHR14098">
    <property type="entry name" value="SH2 DOMAIN CONTAINING PROTEIN"/>
    <property type="match status" value="1"/>
</dbReference>
<accession>A0A8S9WXF8</accession>
<dbReference type="AlphaFoldDB" id="A0A8S9WXF8"/>
<name>A0A8S9WXF8_APOLU</name>
<gene>
    <name evidence="4" type="ORF">GE061_005880</name>
</gene>
<dbReference type="InterPro" id="IPR000980">
    <property type="entry name" value="SH2"/>
</dbReference>
<evidence type="ECO:0000256" key="2">
    <source>
        <dbReference type="PROSITE-ProRule" id="PRU00191"/>
    </source>
</evidence>
<dbReference type="GO" id="GO:0007169">
    <property type="term" value="P:cell surface receptor protein tyrosine kinase signaling pathway"/>
    <property type="evidence" value="ECO:0007669"/>
    <property type="project" value="TreeGrafter"/>
</dbReference>
<dbReference type="GO" id="GO:0005737">
    <property type="term" value="C:cytoplasm"/>
    <property type="evidence" value="ECO:0007669"/>
    <property type="project" value="UniProtKB-ARBA"/>
</dbReference>
<dbReference type="PANTHER" id="PTHR14098:SF14">
    <property type="entry name" value="SH2 DOMAIN-CONTAINING PROTEIN"/>
    <property type="match status" value="1"/>
</dbReference>
<feature type="domain" description="SH2" evidence="3">
    <location>
        <begin position="50"/>
        <end position="151"/>
    </location>
</feature>
<proteinExistence type="predicted"/>
<dbReference type="SMART" id="SM00252">
    <property type="entry name" value="SH2"/>
    <property type="match status" value="1"/>
</dbReference>
<keyword evidence="1 2" id="KW-0727">SH2 domain</keyword>
<sequence length="189" mass="22085">MCTYLTLTGSLLRGIFRRIFNDLIDWIVFQRNSFCPTGNATIERNYEDRPWFHRVDRRRGQQLVEEGGNGCFLVRPSTKHMLTLSLWFNGRAYNIPIRRRDDAQYSLGTMKPNERVFSDLDEIIDHYGSREELILFSKGITTGRCRLLRPVRKLEEGAGTYRSVPEPQDTTEDSESMYIIPSEQCVIHM</sequence>
<reference evidence="4" key="1">
    <citation type="journal article" date="2021" name="Mol. Ecol. Resour.">
        <title>Apolygus lucorum genome provides insights into omnivorousness and mesophyll feeding.</title>
        <authorList>
            <person name="Liu Y."/>
            <person name="Liu H."/>
            <person name="Wang H."/>
            <person name="Huang T."/>
            <person name="Liu B."/>
            <person name="Yang B."/>
            <person name="Yin L."/>
            <person name="Li B."/>
            <person name="Zhang Y."/>
            <person name="Zhang S."/>
            <person name="Jiang F."/>
            <person name="Zhang X."/>
            <person name="Ren Y."/>
            <person name="Wang B."/>
            <person name="Wang S."/>
            <person name="Lu Y."/>
            <person name="Wu K."/>
            <person name="Fan W."/>
            <person name="Wang G."/>
        </authorList>
    </citation>
    <scope>NUCLEOTIDE SEQUENCE</scope>
    <source>
        <strain evidence="4">12Hb</strain>
    </source>
</reference>
<organism evidence="4 5">
    <name type="scientific">Apolygus lucorum</name>
    <name type="common">Small green plant bug</name>
    <name type="synonym">Lygocoris lucorum</name>
    <dbReference type="NCBI Taxonomy" id="248454"/>
    <lineage>
        <taxon>Eukaryota</taxon>
        <taxon>Metazoa</taxon>
        <taxon>Ecdysozoa</taxon>
        <taxon>Arthropoda</taxon>
        <taxon>Hexapoda</taxon>
        <taxon>Insecta</taxon>
        <taxon>Pterygota</taxon>
        <taxon>Neoptera</taxon>
        <taxon>Paraneoptera</taxon>
        <taxon>Hemiptera</taxon>
        <taxon>Heteroptera</taxon>
        <taxon>Panheteroptera</taxon>
        <taxon>Cimicomorpha</taxon>
        <taxon>Miridae</taxon>
        <taxon>Mirini</taxon>
        <taxon>Apolygus</taxon>
    </lineage>
</organism>